<accession>A0A0B0PZ73</accession>
<keyword evidence="2" id="KW-1185">Reference proteome</keyword>
<evidence type="ECO:0000313" key="2">
    <source>
        <dbReference type="Proteomes" id="UP000032142"/>
    </source>
</evidence>
<evidence type="ECO:0000313" key="1">
    <source>
        <dbReference type="EMBL" id="KHG30335.1"/>
    </source>
</evidence>
<name>A0A0B0PZ73_GOSAR</name>
<sequence>MKNNSIKPQSYHKEFINYIISIKSSISCISVPIRNKLIYK</sequence>
<proteinExistence type="predicted"/>
<dbReference type="Proteomes" id="UP000032142">
    <property type="component" value="Unassembled WGS sequence"/>
</dbReference>
<dbReference type="EMBL" id="KN456022">
    <property type="protein sequence ID" value="KHG30335.1"/>
    <property type="molecule type" value="Genomic_DNA"/>
</dbReference>
<organism evidence="1 2">
    <name type="scientific">Gossypium arboreum</name>
    <name type="common">Tree cotton</name>
    <name type="synonym">Gossypium nanking</name>
    <dbReference type="NCBI Taxonomy" id="29729"/>
    <lineage>
        <taxon>Eukaryota</taxon>
        <taxon>Viridiplantae</taxon>
        <taxon>Streptophyta</taxon>
        <taxon>Embryophyta</taxon>
        <taxon>Tracheophyta</taxon>
        <taxon>Spermatophyta</taxon>
        <taxon>Magnoliopsida</taxon>
        <taxon>eudicotyledons</taxon>
        <taxon>Gunneridae</taxon>
        <taxon>Pentapetalae</taxon>
        <taxon>rosids</taxon>
        <taxon>malvids</taxon>
        <taxon>Malvales</taxon>
        <taxon>Malvaceae</taxon>
        <taxon>Malvoideae</taxon>
        <taxon>Gossypium</taxon>
    </lineage>
</organism>
<protein>
    <submittedName>
        <fullName evidence="1">Uncharacterized protein</fullName>
    </submittedName>
</protein>
<dbReference type="AlphaFoldDB" id="A0A0B0PZ73"/>
<reference evidence="2" key="1">
    <citation type="submission" date="2014-09" db="EMBL/GenBank/DDBJ databases">
        <authorList>
            <person name="Mudge J."/>
            <person name="Ramaraj T."/>
            <person name="Lindquist I.E."/>
            <person name="Bharti A.K."/>
            <person name="Sundararajan A."/>
            <person name="Cameron C.T."/>
            <person name="Woodward J.E."/>
            <person name="May G.D."/>
            <person name="Brubaker C."/>
            <person name="Broadhvest J."/>
            <person name="Wilkins T.A."/>
        </authorList>
    </citation>
    <scope>NUCLEOTIDE SEQUENCE</scope>
    <source>
        <strain evidence="2">cv. AKA8401</strain>
    </source>
</reference>
<gene>
    <name evidence="1" type="ORF">F383_10782</name>
</gene>